<gene>
    <name evidence="2" type="ORF">AC529_09985</name>
</gene>
<protein>
    <submittedName>
        <fullName evidence="2">ATPase</fullName>
    </submittedName>
</protein>
<organism evidence="2 3">
    <name type="scientific">Thermobifida cellulosilytica TB100</name>
    <dbReference type="NCBI Taxonomy" id="665004"/>
    <lineage>
        <taxon>Bacteria</taxon>
        <taxon>Bacillati</taxon>
        <taxon>Actinomycetota</taxon>
        <taxon>Actinomycetes</taxon>
        <taxon>Streptosporangiales</taxon>
        <taxon>Nocardiopsidaceae</taxon>
        <taxon>Thermobifida</taxon>
    </lineage>
</organism>
<keyword evidence="3" id="KW-1185">Reference proteome</keyword>
<dbReference type="Pfam" id="PF17863">
    <property type="entry name" value="AAA_lid_2"/>
    <property type="match status" value="1"/>
</dbReference>
<reference evidence="3" key="1">
    <citation type="journal article" date="2017" name="Acta Aliment.">
        <title>Plant polysaccharide degrading enzyme system of Thermpbifida cellulosilytica TB100 revealed by de novo genome project data.</title>
        <authorList>
            <person name="Toth A."/>
            <person name="Baka E."/>
            <person name="Luzics S."/>
            <person name="Bata-Vidacs I."/>
            <person name="Nagy I."/>
            <person name="Balint B."/>
            <person name="Herceg R."/>
            <person name="Olasz F."/>
            <person name="Wilk T."/>
            <person name="Nagy T."/>
            <person name="Kriszt B."/>
            <person name="Nagy I."/>
            <person name="Kukolya J."/>
        </authorList>
    </citation>
    <scope>NUCLEOTIDE SEQUENCE [LARGE SCALE GENOMIC DNA]</scope>
    <source>
        <strain evidence="3">TB100</strain>
    </source>
</reference>
<name>A0A147KHU8_THECS</name>
<dbReference type="Gene3D" id="1.10.8.80">
    <property type="entry name" value="Magnesium chelatase subunit I, C-Terminal domain"/>
    <property type="match status" value="1"/>
</dbReference>
<evidence type="ECO:0000313" key="3">
    <source>
        <dbReference type="Proteomes" id="UP000074382"/>
    </source>
</evidence>
<proteinExistence type="predicted"/>
<dbReference type="EMBL" id="LGEM01000065">
    <property type="protein sequence ID" value="KUP96858.1"/>
    <property type="molecule type" value="Genomic_DNA"/>
</dbReference>
<feature type="domain" description="ChlI/MoxR AAA lid" evidence="1">
    <location>
        <begin position="85"/>
        <end position="149"/>
    </location>
</feature>
<dbReference type="InterPro" id="IPR041628">
    <property type="entry name" value="ChlI/MoxR_AAA_lid"/>
</dbReference>
<dbReference type="PANTHER" id="PTHR42759">
    <property type="entry name" value="MOXR FAMILY PROTEIN"/>
    <property type="match status" value="1"/>
</dbReference>
<evidence type="ECO:0000259" key="1">
    <source>
        <dbReference type="Pfam" id="PF17863"/>
    </source>
</evidence>
<dbReference type="AlphaFoldDB" id="A0A147KHU8"/>
<dbReference type="PANTHER" id="PTHR42759:SF1">
    <property type="entry name" value="MAGNESIUM-CHELATASE SUBUNIT CHLD"/>
    <property type="match status" value="1"/>
</dbReference>
<evidence type="ECO:0000313" key="2">
    <source>
        <dbReference type="EMBL" id="KUP96858.1"/>
    </source>
</evidence>
<dbReference type="InterPro" id="IPR027417">
    <property type="entry name" value="P-loop_NTPase"/>
</dbReference>
<dbReference type="SUPFAM" id="SSF52540">
    <property type="entry name" value="P-loop containing nucleoside triphosphate hydrolases"/>
    <property type="match status" value="1"/>
</dbReference>
<dbReference type="RefSeq" id="WP_198156499.1">
    <property type="nucleotide sequence ID" value="NZ_KQ950194.1"/>
</dbReference>
<sequence length="172" mass="19002">AQRARFLMRVRISHPRAHEEFEILRRMSTTPPVPEQVLDLADLVRLRERAQRVRVDQLVADYVVRLVMATREPAAYGLAPLQHVVEVGASPRATLGLVAASRVLALLHGRDYVLPEDVQALAHDVLDHRLVLTFDALADGVTAASVVDQVLAAVPPPRVIWDEAPESAPVPR</sequence>
<comment type="caution">
    <text evidence="2">The sequence shown here is derived from an EMBL/GenBank/DDBJ whole genome shotgun (WGS) entry which is preliminary data.</text>
</comment>
<dbReference type="PATRIC" id="fig|665004.4.peg.4229"/>
<accession>A0A147KHU8</accession>
<feature type="non-terminal residue" evidence="2">
    <location>
        <position position="1"/>
    </location>
</feature>
<dbReference type="Proteomes" id="UP000074382">
    <property type="component" value="Unassembled WGS sequence"/>
</dbReference>
<dbReference type="InterPro" id="IPR050764">
    <property type="entry name" value="CbbQ/NirQ/NorQ/GpvN"/>
</dbReference>